<keyword evidence="2" id="KW-1185">Reference proteome</keyword>
<organism evidence="1 2">
    <name type="scientific">Caulobacter phage CcrSC</name>
    <dbReference type="NCBI Taxonomy" id="2283272"/>
    <lineage>
        <taxon>Viruses</taxon>
        <taxon>Duplodnaviria</taxon>
        <taxon>Heunggongvirae</taxon>
        <taxon>Uroviricota</taxon>
        <taxon>Caudoviricetes</taxon>
        <taxon>Jeanschmidtviridae</taxon>
        <taxon>Bertelyvirus</taxon>
        <taxon>Bertelyvirus SC</taxon>
    </lineage>
</organism>
<accession>A0A385EFY3</accession>
<evidence type="ECO:0008006" key="3">
    <source>
        <dbReference type="Google" id="ProtNLM"/>
    </source>
</evidence>
<name>A0A385EFY3_9CAUD</name>
<proteinExistence type="predicted"/>
<sequence length="143" mass="15911">MLMVITGPRVKIARASVRNVLDILFPDPSQITMISGRAKGTDQFGEDWARDRGAGLIRVPIDDAYDGHNPYTAPKNRNQRMVDLKPQLCVGFPGHGGTNDMLDRCHKAGMTVWEVEFKGGDFEVWQWPNAREPKARLIAAGAH</sequence>
<evidence type="ECO:0000313" key="1">
    <source>
        <dbReference type="EMBL" id="AXQ69802.1"/>
    </source>
</evidence>
<dbReference type="EMBL" id="MH588547">
    <property type="protein sequence ID" value="AXQ69802.1"/>
    <property type="molecule type" value="Genomic_DNA"/>
</dbReference>
<dbReference type="Proteomes" id="UP000259683">
    <property type="component" value="Segment"/>
</dbReference>
<reference evidence="1" key="2">
    <citation type="submission" date="2021-07" db="EMBL/GenBank/DDBJ databases">
        <title>Giant CbK-like Caulobacter bacteriophages have genetically divergent genomes.</title>
        <authorList>
            <person name="Wilson K."/>
            <person name="Ely B."/>
        </authorList>
    </citation>
    <scope>NUCLEOTIDE SEQUENCE</scope>
</reference>
<evidence type="ECO:0000313" key="2">
    <source>
        <dbReference type="Proteomes" id="UP000259683"/>
    </source>
</evidence>
<reference evidence="1" key="1">
    <citation type="submission" date="2018-07" db="EMBL/GenBank/DDBJ databases">
        <authorList>
            <person name="Wilson K.M."/>
            <person name="Ely B."/>
        </authorList>
    </citation>
    <scope>NUCLEOTIDE SEQUENCE</scope>
</reference>
<gene>
    <name evidence="1" type="ORF">CcrSC_gp220</name>
</gene>
<protein>
    <recommendedName>
        <fullName evidence="3">DprA-like DNA processing chain A</fullName>
    </recommendedName>
</protein>